<comment type="cofactor">
    <cofactor evidence="9">
        <name>Co(2+)</name>
        <dbReference type="ChEBI" id="CHEBI:48828"/>
    </cofactor>
    <cofactor evidence="9">
        <name>Zn(2+)</name>
        <dbReference type="ChEBI" id="CHEBI:29105"/>
    </cofactor>
    <text evidence="9">Binds 1 divalent metal cation per subunit. Can use either Co(2+) or Zn(2+).</text>
</comment>
<comment type="catalytic activity">
    <reaction evidence="9">
        <text>7-phospho-2-dehydro-3-deoxy-D-arabino-heptonate = 3-dehydroquinate + phosphate</text>
        <dbReference type="Rhea" id="RHEA:21968"/>
        <dbReference type="ChEBI" id="CHEBI:32364"/>
        <dbReference type="ChEBI" id="CHEBI:43474"/>
        <dbReference type="ChEBI" id="CHEBI:58394"/>
        <dbReference type="EC" id="4.2.3.4"/>
    </reaction>
</comment>
<evidence type="ECO:0000256" key="10">
    <source>
        <dbReference type="NCBIfam" id="TIGR01357"/>
    </source>
</evidence>
<dbReference type="InterPro" id="IPR030960">
    <property type="entry name" value="DHQS/DOIS_N"/>
</dbReference>
<dbReference type="Gene3D" id="1.20.1090.10">
    <property type="entry name" value="Dehydroquinate synthase-like - alpha domain"/>
    <property type="match status" value="1"/>
</dbReference>
<dbReference type="Pfam" id="PF24621">
    <property type="entry name" value="DHQS_C"/>
    <property type="match status" value="1"/>
</dbReference>
<name>A0A2H0KCW2_9BACT</name>
<dbReference type="FunFam" id="3.40.50.1970:FF:000007">
    <property type="entry name" value="Pentafunctional AROM polypeptide"/>
    <property type="match status" value="1"/>
</dbReference>
<dbReference type="Proteomes" id="UP000229342">
    <property type="component" value="Unassembled WGS sequence"/>
</dbReference>
<dbReference type="InterPro" id="IPR056179">
    <property type="entry name" value="DHQS_C"/>
</dbReference>
<feature type="binding site" evidence="9">
    <location>
        <position position="155"/>
    </location>
    <ligand>
        <name>NAD(+)</name>
        <dbReference type="ChEBI" id="CHEBI:57540"/>
    </ligand>
</feature>
<keyword evidence="9" id="KW-0028">Amino-acid biosynthesis</keyword>
<reference evidence="13 14" key="1">
    <citation type="submission" date="2017-09" db="EMBL/GenBank/DDBJ databases">
        <title>Depth-based differentiation of microbial function through sediment-hosted aquifers and enrichment of novel symbionts in the deep terrestrial subsurface.</title>
        <authorList>
            <person name="Probst A.J."/>
            <person name="Ladd B."/>
            <person name="Jarett J.K."/>
            <person name="Geller-Mcgrath D.E."/>
            <person name="Sieber C.M."/>
            <person name="Emerson J.B."/>
            <person name="Anantharaman K."/>
            <person name="Thomas B.C."/>
            <person name="Malmstrom R."/>
            <person name="Stieglmeier M."/>
            <person name="Klingl A."/>
            <person name="Woyke T."/>
            <person name="Ryan C.M."/>
            <person name="Banfield J.F."/>
        </authorList>
    </citation>
    <scope>NUCLEOTIDE SEQUENCE [LARGE SCALE GENOMIC DNA]</scope>
    <source>
        <strain evidence="13">CG11_big_fil_rev_8_21_14_0_20_46_11</strain>
    </source>
</reference>
<dbReference type="UniPathway" id="UPA00053">
    <property type="reaction ID" value="UER00085"/>
</dbReference>
<evidence type="ECO:0000256" key="4">
    <source>
        <dbReference type="ARBA" id="ARBA00022741"/>
    </source>
</evidence>
<feature type="binding site" evidence="9">
    <location>
        <position position="267"/>
    </location>
    <ligand>
        <name>Zn(2+)</name>
        <dbReference type="ChEBI" id="CHEBI:29105"/>
    </ligand>
</feature>
<comment type="function">
    <text evidence="9">Catalyzes the conversion of 3-deoxy-D-arabino-heptulosonate 7-phosphate (DAHP) to dehydroquinate (DHQ).</text>
</comment>
<dbReference type="GO" id="GO:0009073">
    <property type="term" value="P:aromatic amino acid family biosynthetic process"/>
    <property type="evidence" value="ECO:0007669"/>
    <property type="project" value="UniProtKB-KW"/>
</dbReference>
<keyword evidence="3 9" id="KW-0479">Metal-binding</keyword>
<comment type="pathway">
    <text evidence="9">Metabolic intermediate biosynthesis; chorismate biosynthesis; chorismate from D-erythrose 4-phosphate and phosphoenolpyruvate: step 2/7.</text>
</comment>
<protein>
    <recommendedName>
        <fullName evidence="9 10">3-dehydroquinate synthase</fullName>
        <shortName evidence="9">DHQS</shortName>
        <ecNumber evidence="9 10">4.2.3.4</ecNumber>
    </recommendedName>
</protein>
<dbReference type="InterPro" id="IPR016037">
    <property type="entry name" value="DHQ_synth_AroB"/>
</dbReference>
<organism evidence="13 14">
    <name type="scientific">Candidatus Taylorbacteria bacterium CG11_big_fil_rev_8_21_14_0_20_46_11</name>
    <dbReference type="NCBI Taxonomy" id="1975025"/>
    <lineage>
        <taxon>Bacteria</taxon>
        <taxon>Candidatus Tayloriibacteriota</taxon>
    </lineage>
</organism>
<dbReference type="InterPro" id="IPR030963">
    <property type="entry name" value="DHQ_synth_fam"/>
</dbReference>
<feature type="binding site" evidence="9">
    <location>
        <position position="251"/>
    </location>
    <ligand>
        <name>Zn(2+)</name>
        <dbReference type="ChEBI" id="CHEBI:29105"/>
    </ligand>
</feature>
<feature type="domain" description="3-dehydroquinate synthase C-terminal" evidence="12">
    <location>
        <begin position="185"/>
        <end position="329"/>
    </location>
</feature>
<dbReference type="GO" id="GO:0005737">
    <property type="term" value="C:cytoplasm"/>
    <property type="evidence" value="ECO:0007669"/>
    <property type="project" value="UniProtKB-SubCell"/>
</dbReference>
<dbReference type="PIRSF" id="PIRSF001455">
    <property type="entry name" value="DHQ_synth"/>
    <property type="match status" value="1"/>
</dbReference>
<keyword evidence="9" id="KW-0057">Aromatic amino acid biosynthesis</keyword>
<keyword evidence="4 9" id="KW-0547">Nucleotide-binding</keyword>
<dbReference type="SUPFAM" id="SSF56796">
    <property type="entry name" value="Dehydroquinate synthase-like"/>
    <property type="match status" value="1"/>
</dbReference>
<dbReference type="GO" id="GO:0003856">
    <property type="term" value="F:3-dehydroquinate synthase activity"/>
    <property type="evidence" value="ECO:0007669"/>
    <property type="project" value="UniProtKB-UniRule"/>
</dbReference>
<keyword evidence="5 9" id="KW-0862">Zinc</keyword>
<proteinExistence type="inferred from homology"/>
<evidence type="ECO:0000259" key="12">
    <source>
        <dbReference type="Pfam" id="PF24621"/>
    </source>
</evidence>
<feature type="domain" description="3-dehydroquinate synthase N-terminal" evidence="11">
    <location>
        <begin position="71"/>
        <end position="183"/>
    </location>
</feature>
<dbReference type="HAMAP" id="MF_00110">
    <property type="entry name" value="DHQ_synthase"/>
    <property type="match status" value="1"/>
</dbReference>
<evidence type="ECO:0000256" key="1">
    <source>
        <dbReference type="ARBA" id="ARBA00001911"/>
    </source>
</evidence>
<feature type="binding site" evidence="9">
    <location>
        <begin position="109"/>
        <end position="113"/>
    </location>
    <ligand>
        <name>NAD(+)</name>
        <dbReference type="ChEBI" id="CHEBI:57540"/>
    </ligand>
</feature>
<comment type="subcellular location">
    <subcellularLocation>
        <location evidence="9">Cytoplasm</location>
    </subcellularLocation>
</comment>
<dbReference type="NCBIfam" id="TIGR01357">
    <property type="entry name" value="aroB"/>
    <property type="match status" value="1"/>
</dbReference>
<evidence type="ECO:0000256" key="8">
    <source>
        <dbReference type="ARBA" id="ARBA00023285"/>
    </source>
</evidence>
<keyword evidence="9" id="KW-0963">Cytoplasm</keyword>
<evidence type="ECO:0000313" key="13">
    <source>
        <dbReference type="EMBL" id="PIQ69092.1"/>
    </source>
</evidence>
<sequence length="373" mass="39951">MKTIPVQLKKVIDTSYGITVGSGLLLRLPSILKKEHPASSYVIIADTHTAKLFGVSLRTALTKAGSNARLLTVPAGEASKSQKQKTKLEEAMLKAGVDRKGMVLALGGGVVGDLAGFVASTYMRGIPYIQLPTTTLAMLDSAIGGKTGINTAHGKNLLGTFHQPRAVYADVDTLVSLPDKAFRGGLTEALKMCITSDEESFKVFEKRLSAVLAKETKALEEVIARTTRIKAQVVALDEREDGERMILNFGHTIGHAFEKLSNYTISHGEAVAAGIVVETKLAYILGRVSSDDARAIQNTLNRLGLKTTPIIRKFAPKAVVQATVNDKKSVGGHARYVIVTSIGEVSRKSGQCVERVGEKEVEQALEEAGKKTV</sequence>
<comment type="caution">
    <text evidence="13">The sequence shown here is derived from an EMBL/GenBank/DDBJ whole genome shotgun (WGS) entry which is preliminary data.</text>
</comment>
<dbReference type="EMBL" id="PCVG01000012">
    <property type="protein sequence ID" value="PIQ69092.1"/>
    <property type="molecule type" value="Genomic_DNA"/>
</dbReference>
<keyword evidence="6 9" id="KW-0520">NAD</keyword>
<dbReference type="GO" id="GO:0009423">
    <property type="term" value="P:chorismate biosynthetic process"/>
    <property type="evidence" value="ECO:0007669"/>
    <property type="project" value="UniProtKB-UniRule"/>
</dbReference>
<dbReference type="EC" id="4.2.3.4" evidence="9 10"/>
<feature type="binding site" evidence="9">
    <location>
        <begin position="133"/>
        <end position="134"/>
    </location>
    <ligand>
        <name>NAD(+)</name>
        <dbReference type="ChEBI" id="CHEBI:57540"/>
    </ligand>
</feature>
<dbReference type="GO" id="GO:0008652">
    <property type="term" value="P:amino acid biosynthetic process"/>
    <property type="evidence" value="ECO:0007669"/>
    <property type="project" value="UniProtKB-KW"/>
</dbReference>
<gene>
    <name evidence="9 13" type="primary">aroB</name>
    <name evidence="13" type="ORF">COV91_00590</name>
</gene>
<keyword evidence="7 9" id="KW-0456">Lyase</keyword>
<dbReference type="GO" id="GO:0046872">
    <property type="term" value="F:metal ion binding"/>
    <property type="evidence" value="ECO:0007669"/>
    <property type="project" value="UniProtKB-KW"/>
</dbReference>
<dbReference type="GO" id="GO:0000166">
    <property type="term" value="F:nucleotide binding"/>
    <property type="evidence" value="ECO:0007669"/>
    <property type="project" value="UniProtKB-KW"/>
</dbReference>
<feature type="binding site" evidence="9">
    <location>
        <position position="146"/>
    </location>
    <ligand>
        <name>NAD(+)</name>
        <dbReference type="ChEBI" id="CHEBI:57540"/>
    </ligand>
</feature>
<comment type="similarity">
    <text evidence="9">Belongs to the sugar phosphate cyclases superfamily. Dehydroquinate synthase family.</text>
</comment>
<dbReference type="CDD" id="cd08195">
    <property type="entry name" value="DHQS"/>
    <property type="match status" value="1"/>
</dbReference>
<evidence type="ECO:0000256" key="9">
    <source>
        <dbReference type="HAMAP-Rule" id="MF_00110"/>
    </source>
</evidence>
<evidence type="ECO:0000256" key="3">
    <source>
        <dbReference type="ARBA" id="ARBA00022723"/>
    </source>
</evidence>
<dbReference type="InterPro" id="IPR050071">
    <property type="entry name" value="Dehydroquinate_synthase"/>
</dbReference>
<evidence type="ECO:0000313" key="14">
    <source>
        <dbReference type="Proteomes" id="UP000229342"/>
    </source>
</evidence>
<dbReference type="Gene3D" id="3.40.50.1970">
    <property type="match status" value="1"/>
</dbReference>
<comment type="caution">
    <text evidence="9">Lacks conserved residue(s) required for the propagation of feature annotation.</text>
</comment>
<comment type="cofactor">
    <cofactor evidence="2">
        <name>Zn(2+)</name>
        <dbReference type="ChEBI" id="CHEBI:29105"/>
    </cofactor>
</comment>
<evidence type="ECO:0000256" key="5">
    <source>
        <dbReference type="ARBA" id="ARBA00022833"/>
    </source>
</evidence>
<accession>A0A2H0KCW2</accession>
<evidence type="ECO:0000256" key="2">
    <source>
        <dbReference type="ARBA" id="ARBA00001947"/>
    </source>
</evidence>
<feature type="binding site" evidence="9">
    <location>
        <position position="188"/>
    </location>
    <ligand>
        <name>Zn(2+)</name>
        <dbReference type="ChEBI" id="CHEBI:29105"/>
    </ligand>
</feature>
<dbReference type="PANTHER" id="PTHR43622:SF1">
    <property type="entry name" value="3-DEHYDROQUINATE SYNTHASE"/>
    <property type="match status" value="1"/>
</dbReference>
<evidence type="ECO:0000256" key="6">
    <source>
        <dbReference type="ARBA" id="ARBA00023027"/>
    </source>
</evidence>
<comment type="cofactor">
    <cofactor evidence="1 9">
        <name>NAD(+)</name>
        <dbReference type="ChEBI" id="CHEBI:57540"/>
    </cofactor>
</comment>
<dbReference type="Pfam" id="PF01761">
    <property type="entry name" value="DHQ_synthase"/>
    <property type="match status" value="1"/>
</dbReference>
<dbReference type="PANTHER" id="PTHR43622">
    <property type="entry name" value="3-DEHYDROQUINATE SYNTHASE"/>
    <property type="match status" value="1"/>
</dbReference>
<keyword evidence="8 9" id="KW-0170">Cobalt</keyword>
<dbReference type="AlphaFoldDB" id="A0A2H0KCW2"/>
<evidence type="ECO:0000259" key="11">
    <source>
        <dbReference type="Pfam" id="PF01761"/>
    </source>
</evidence>
<evidence type="ECO:0000256" key="7">
    <source>
        <dbReference type="ARBA" id="ARBA00023239"/>
    </source>
</evidence>